<dbReference type="Proteomes" id="UP000800035">
    <property type="component" value="Unassembled WGS sequence"/>
</dbReference>
<dbReference type="EMBL" id="ML976982">
    <property type="protein sequence ID" value="KAF1960503.1"/>
    <property type="molecule type" value="Genomic_DNA"/>
</dbReference>
<keyword evidence="2" id="KW-1185">Reference proteome</keyword>
<gene>
    <name evidence="1" type="ORF">CC80DRAFT_500816</name>
</gene>
<evidence type="ECO:0000313" key="1">
    <source>
        <dbReference type="EMBL" id="KAF1960503.1"/>
    </source>
</evidence>
<dbReference type="AlphaFoldDB" id="A0A6A5U5S9"/>
<protein>
    <submittedName>
        <fullName evidence="1">Uncharacterized protein</fullName>
    </submittedName>
</protein>
<accession>A0A6A5U5S9</accession>
<sequence length="176" mass="19994">MSLEGQVPHVRHREYQTVPVEAGIISWAVPIVHWAVSEASGCVSTVSFLNPEDQAKILQLLQSTRRCMLVPEGNALRDGVNGGSKHLHVFNRLLLARKEMRRDFLSFKELSLNNSNNRLRRRALLPYLKALNVSKDDLRRRRSGSPRGIIPLTWPWDDGHSRVDQAIYTSIYATKG</sequence>
<organism evidence="1 2">
    <name type="scientific">Byssothecium circinans</name>
    <dbReference type="NCBI Taxonomy" id="147558"/>
    <lineage>
        <taxon>Eukaryota</taxon>
        <taxon>Fungi</taxon>
        <taxon>Dikarya</taxon>
        <taxon>Ascomycota</taxon>
        <taxon>Pezizomycotina</taxon>
        <taxon>Dothideomycetes</taxon>
        <taxon>Pleosporomycetidae</taxon>
        <taxon>Pleosporales</taxon>
        <taxon>Massarineae</taxon>
        <taxon>Massarinaceae</taxon>
        <taxon>Byssothecium</taxon>
    </lineage>
</organism>
<name>A0A6A5U5S9_9PLEO</name>
<reference evidence="1" key="1">
    <citation type="journal article" date="2020" name="Stud. Mycol.">
        <title>101 Dothideomycetes genomes: a test case for predicting lifestyles and emergence of pathogens.</title>
        <authorList>
            <person name="Haridas S."/>
            <person name="Albert R."/>
            <person name="Binder M."/>
            <person name="Bloem J."/>
            <person name="Labutti K."/>
            <person name="Salamov A."/>
            <person name="Andreopoulos B."/>
            <person name="Baker S."/>
            <person name="Barry K."/>
            <person name="Bills G."/>
            <person name="Bluhm B."/>
            <person name="Cannon C."/>
            <person name="Castanera R."/>
            <person name="Culley D."/>
            <person name="Daum C."/>
            <person name="Ezra D."/>
            <person name="Gonzalez J."/>
            <person name="Henrissat B."/>
            <person name="Kuo A."/>
            <person name="Liang C."/>
            <person name="Lipzen A."/>
            <person name="Lutzoni F."/>
            <person name="Magnuson J."/>
            <person name="Mondo S."/>
            <person name="Nolan M."/>
            <person name="Ohm R."/>
            <person name="Pangilinan J."/>
            <person name="Park H.-J."/>
            <person name="Ramirez L."/>
            <person name="Alfaro M."/>
            <person name="Sun H."/>
            <person name="Tritt A."/>
            <person name="Yoshinaga Y."/>
            <person name="Zwiers L.-H."/>
            <person name="Turgeon B."/>
            <person name="Goodwin S."/>
            <person name="Spatafora J."/>
            <person name="Crous P."/>
            <person name="Grigoriev I."/>
        </authorList>
    </citation>
    <scope>NUCLEOTIDE SEQUENCE</scope>
    <source>
        <strain evidence="1">CBS 675.92</strain>
    </source>
</reference>
<evidence type="ECO:0000313" key="2">
    <source>
        <dbReference type="Proteomes" id="UP000800035"/>
    </source>
</evidence>
<proteinExistence type="predicted"/>